<evidence type="ECO:0000256" key="1">
    <source>
        <dbReference type="ARBA" id="ARBA00022741"/>
    </source>
</evidence>
<dbReference type="EMBL" id="JACSPV010000053">
    <property type="protein sequence ID" value="MBD8007296.1"/>
    <property type="molecule type" value="Genomic_DNA"/>
</dbReference>
<evidence type="ECO:0000313" key="7">
    <source>
        <dbReference type="EMBL" id="MBD8007296.1"/>
    </source>
</evidence>
<dbReference type="PROSITE" id="PS51194">
    <property type="entry name" value="HELICASE_CTER"/>
    <property type="match status" value="1"/>
</dbReference>
<dbReference type="InterPro" id="IPR011545">
    <property type="entry name" value="DEAD/DEAH_box_helicase_dom"/>
</dbReference>
<dbReference type="InterPro" id="IPR014001">
    <property type="entry name" value="Helicase_ATP-bd"/>
</dbReference>
<dbReference type="InterPro" id="IPR027417">
    <property type="entry name" value="P-loop_NTPase"/>
</dbReference>
<feature type="domain" description="Helicase C-terminal" evidence="6">
    <location>
        <begin position="231"/>
        <end position="375"/>
    </location>
</feature>
<keyword evidence="4" id="KW-0067">ATP-binding</keyword>
<keyword evidence="1" id="KW-0547">Nucleotide-binding</keyword>
<dbReference type="PANTHER" id="PTHR47963">
    <property type="entry name" value="DEAD-BOX ATP-DEPENDENT RNA HELICASE 47, MITOCHONDRIAL"/>
    <property type="match status" value="1"/>
</dbReference>
<dbReference type="SMART" id="SM00490">
    <property type="entry name" value="HELICc"/>
    <property type="match status" value="1"/>
</dbReference>
<sequence length="382" mass="42642">MSETKDIIGRLKPAIKDLWEKSAFNELTSVQAKAIPQITEGIDMIVKSPTGTGKTLAYVLPLLDRVDESKQVTQVLILAPSRELVMQIHQEVQNWSAGTEITSAALVGGANIKRQVDRLKKKPNVLTGTPGRILELIRMKKLKMHEVKTIVLDEGDQLLNKEHLETVRTIVKTTLNDRQLLLFSATSLEEPDQVKAMIGREPKILTAEKSVSVPSSINHYYLLCEPREKTKLLGKIAKMEGMKGLVFIRSVGNMNVLADKLKYDGVRLELLHSDLGKHERERALKRLQTGEISILLASDIAARGLDVSGLSHVIQFDLAENAAQYVHRAGRTGRMGAAGTVVTLANPRDERELKKYAREMKFPIERKRLYKGKIADFDKGQS</sequence>
<protein>
    <submittedName>
        <fullName evidence="7">DEAD/DEAH box helicase</fullName>
    </submittedName>
</protein>
<evidence type="ECO:0000256" key="2">
    <source>
        <dbReference type="ARBA" id="ARBA00022801"/>
    </source>
</evidence>
<dbReference type="RefSeq" id="WP_191815841.1">
    <property type="nucleotide sequence ID" value="NZ_JACSPV010000053.1"/>
</dbReference>
<dbReference type="Pfam" id="PF00270">
    <property type="entry name" value="DEAD"/>
    <property type="match status" value="1"/>
</dbReference>
<proteinExistence type="predicted"/>
<evidence type="ECO:0000259" key="5">
    <source>
        <dbReference type="PROSITE" id="PS51192"/>
    </source>
</evidence>
<dbReference type="PROSITE" id="PS51192">
    <property type="entry name" value="HELICASE_ATP_BIND_1"/>
    <property type="match status" value="1"/>
</dbReference>
<dbReference type="SUPFAM" id="SSF52540">
    <property type="entry name" value="P-loop containing nucleoside triphosphate hydrolases"/>
    <property type="match status" value="1"/>
</dbReference>
<dbReference type="Pfam" id="PF00271">
    <property type="entry name" value="Helicase_C"/>
    <property type="match status" value="1"/>
</dbReference>
<dbReference type="SMART" id="SM00487">
    <property type="entry name" value="DEXDc"/>
    <property type="match status" value="1"/>
</dbReference>
<keyword evidence="8" id="KW-1185">Reference proteome</keyword>
<organism evidence="7 8">
    <name type="scientific">Bacillus norwichensis</name>
    <dbReference type="NCBI Taxonomy" id="2762217"/>
    <lineage>
        <taxon>Bacteria</taxon>
        <taxon>Bacillati</taxon>
        <taxon>Bacillota</taxon>
        <taxon>Bacilli</taxon>
        <taxon>Bacillales</taxon>
        <taxon>Bacillaceae</taxon>
        <taxon>Bacillus</taxon>
    </lineage>
</organism>
<evidence type="ECO:0000313" key="8">
    <source>
        <dbReference type="Proteomes" id="UP000648182"/>
    </source>
</evidence>
<dbReference type="CDD" id="cd00268">
    <property type="entry name" value="DEADc"/>
    <property type="match status" value="1"/>
</dbReference>
<keyword evidence="3 7" id="KW-0347">Helicase</keyword>
<dbReference type="Gene3D" id="3.40.50.300">
    <property type="entry name" value="P-loop containing nucleotide triphosphate hydrolases"/>
    <property type="match status" value="2"/>
</dbReference>
<dbReference type="GO" id="GO:0004386">
    <property type="term" value="F:helicase activity"/>
    <property type="evidence" value="ECO:0007669"/>
    <property type="project" value="UniProtKB-KW"/>
</dbReference>
<evidence type="ECO:0000256" key="3">
    <source>
        <dbReference type="ARBA" id="ARBA00022806"/>
    </source>
</evidence>
<dbReference type="PANTHER" id="PTHR47963:SF7">
    <property type="entry name" value="ATP-DEPENDENT RNA HELICASE YFML-RELATED"/>
    <property type="match status" value="1"/>
</dbReference>
<comment type="caution">
    <text evidence="7">The sequence shown here is derived from an EMBL/GenBank/DDBJ whole genome shotgun (WGS) entry which is preliminary data.</text>
</comment>
<reference evidence="7 8" key="1">
    <citation type="submission" date="2020-08" db="EMBL/GenBank/DDBJ databases">
        <title>A Genomic Blueprint of the Chicken Gut Microbiome.</title>
        <authorList>
            <person name="Gilroy R."/>
            <person name="Ravi A."/>
            <person name="Getino M."/>
            <person name="Pursley I."/>
            <person name="Horton D.L."/>
            <person name="Alikhan N.-F."/>
            <person name="Baker D."/>
            <person name="Gharbi K."/>
            <person name="Hall N."/>
            <person name="Watson M."/>
            <person name="Adriaenssens E.M."/>
            <person name="Foster-Nyarko E."/>
            <person name="Jarju S."/>
            <person name="Secka A."/>
            <person name="Antonio M."/>
            <person name="Oren A."/>
            <person name="Chaudhuri R."/>
            <person name="La Ragione R.M."/>
            <person name="Hildebrand F."/>
            <person name="Pallen M.J."/>
        </authorList>
    </citation>
    <scope>NUCLEOTIDE SEQUENCE [LARGE SCALE GENOMIC DNA]</scope>
    <source>
        <strain evidence="7 8">Sa1BUA2</strain>
    </source>
</reference>
<evidence type="ECO:0000259" key="6">
    <source>
        <dbReference type="PROSITE" id="PS51194"/>
    </source>
</evidence>
<feature type="domain" description="Helicase ATP-binding" evidence="5">
    <location>
        <begin position="35"/>
        <end position="205"/>
    </location>
</feature>
<dbReference type="CDD" id="cd18787">
    <property type="entry name" value="SF2_C_DEAD"/>
    <property type="match status" value="1"/>
</dbReference>
<keyword evidence="2" id="KW-0378">Hydrolase</keyword>
<gene>
    <name evidence="7" type="ORF">H9631_19720</name>
</gene>
<name>A0ABR8VSB0_9BACI</name>
<dbReference type="Proteomes" id="UP000648182">
    <property type="component" value="Unassembled WGS sequence"/>
</dbReference>
<accession>A0ABR8VSB0</accession>
<dbReference type="InterPro" id="IPR001650">
    <property type="entry name" value="Helicase_C-like"/>
</dbReference>
<dbReference type="InterPro" id="IPR044742">
    <property type="entry name" value="DEAD/DEAH_RhlB"/>
</dbReference>
<evidence type="ECO:0000256" key="4">
    <source>
        <dbReference type="ARBA" id="ARBA00022840"/>
    </source>
</evidence>
<dbReference type="InterPro" id="IPR050547">
    <property type="entry name" value="DEAD_box_RNA_helicases"/>
</dbReference>